<keyword evidence="2" id="KW-0378">Hydrolase</keyword>
<dbReference type="SUPFAM" id="SSF74650">
    <property type="entry name" value="Galactose mutarotase-like"/>
    <property type="match status" value="1"/>
</dbReference>
<evidence type="ECO:0000256" key="1">
    <source>
        <dbReference type="ARBA" id="ARBA00007806"/>
    </source>
</evidence>
<feature type="domain" description="Glycoside hydrolase family 31 TIM barrel" evidence="3">
    <location>
        <begin position="203"/>
        <end position="547"/>
    </location>
</feature>
<feature type="domain" description="Glycosyl hydrolase family 31 C-terminal" evidence="6">
    <location>
        <begin position="632"/>
        <end position="678"/>
    </location>
</feature>
<dbReference type="InterPro" id="IPR000322">
    <property type="entry name" value="Glyco_hydro_31_TIM"/>
</dbReference>
<dbReference type="InterPro" id="IPR011013">
    <property type="entry name" value="Gal_mutarotase_sf_dom"/>
</dbReference>
<accession>A0ABV4CV50</accession>
<evidence type="ECO:0000313" key="7">
    <source>
        <dbReference type="EMBL" id="MEY8245249.1"/>
    </source>
</evidence>
<feature type="domain" description="DUF5110" evidence="5">
    <location>
        <begin position="694"/>
        <end position="761"/>
    </location>
</feature>
<dbReference type="Pfam" id="PF17137">
    <property type="entry name" value="DUF5110"/>
    <property type="match status" value="1"/>
</dbReference>
<proteinExistence type="inferred from homology"/>
<comment type="caution">
    <text evidence="7">The sequence shown here is derived from an EMBL/GenBank/DDBJ whole genome shotgun (WGS) entry which is preliminary data.</text>
</comment>
<protein>
    <submittedName>
        <fullName evidence="7">TIM-barrel domain-containing protein</fullName>
    </submittedName>
</protein>
<evidence type="ECO:0000259" key="4">
    <source>
        <dbReference type="Pfam" id="PF13802"/>
    </source>
</evidence>
<dbReference type="InterPro" id="IPR013780">
    <property type="entry name" value="Glyco_hydro_b"/>
</dbReference>
<dbReference type="Gene3D" id="2.60.40.1760">
    <property type="entry name" value="glycosyl hydrolase (family 31)"/>
    <property type="match status" value="1"/>
</dbReference>
<keyword evidence="8" id="KW-1185">Reference proteome</keyword>
<dbReference type="Pfam" id="PF21365">
    <property type="entry name" value="Glyco_hydro_31_3rd"/>
    <property type="match status" value="2"/>
</dbReference>
<evidence type="ECO:0000259" key="6">
    <source>
        <dbReference type="Pfam" id="PF21365"/>
    </source>
</evidence>
<dbReference type="InterPro" id="IPR033403">
    <property type="entry name" value="DUF5110"/>
</dbReference>
<dbReference type="CDD" id="cd06591">
    <property type="entry name" value="GH31_xylosidase_XylS"/>
    <property type="match status" value="1"/>
</dbReference>
<dbReference type="Pfam" id="PF13802">
    <property type="entry name" value="Gal_mutarotas_2"/>
    <property type="match status" value="1"/>
</dbReference>
<dbReference type="Gene3D" id="2.60.40.1180">
    <property type="entry name" value="Golgi alpha-mannosidase II"/>
    <property type="match status" value="2"/>
</dbReference>
<dbReference type="CDD" id="cd14752">
    <property type="entry name" value="GH31_N"/>
    <property type="match status" value="1"/>
</dbReference>
<dbReference type="Proteomes" id="UP001565200">
    <property type="component" value="Unassembled WGS sequence"/>
</dbReference>
<feature type="domain" description="Glycosyl hydrolase family 31 C-terminal" evidence="6">
    <location>
        <begin position="558"/>
        <end position="597"/>
    </location>
</feature>
<dbReference type="InterPro" id="IPR051816">
    <property type="entry name" value="Glycosyl_Hydrolase_31"/>
</dbReference>
<gene>
    <name evidence="7" type="ORF">AAK873_06410</name>
</gene>
<dbReference type="InterPro" id="IPR025887">
    <property type="entry name" value="Glyco_hydro_31_N_dom"/>
</dbReference>
<dbReference type="Pfam" id="PF01055">
    <property type="entry name" value="Glyco_hydro_31_2nd"/>
    <property type="match status" value="1"/>
</dbReference>
<evidence type="ECO:0000313" key="8">
    <source>
        <dbReference type="Proteomes" id="UP001565200"/>
    </source>
</evidence>
<dbReference type="PANTHER" id="PTHR43863">
    <property type="entry name" value="HYDROLASE, PUTATIVE (AFU_ORTHOLOGUE AFUA_1G03140)-RELATED"/>
    <property type="match status" value="1"/>
</dbReference>
<evidence type="ECO:0000259" key="5">
    <source>
        <dbReference type="Pfam" id="PF17137"/>
    </source>
</evidence>
<dbReference type="InterPro" id="IPR017853">
    <property type="entry name" value="GH"/>
</dbReference>
<evidence type="ECO:0000259" key="3">
    <source>
        <dbReference type="Pfam" id="PF01055"/>
    </source>
</evidence>
<reference evidence="7 8" key="1">
    <citation type="submission" date="2024-03" db="EMBL/GenBank/DDBJ databases">
        <title>Mouse gut bacterial collection (mGBC) of GemPharmatech.</title>
        <authorList>
            <person name="He Y."/>
            <person name="Dong L."/>
            <person name="Wu D."/>
            <person name="Gao X."/>
            <person name="Lin Z."/>
        </authorList>
    </citation>
    <scope>NUCLEOTIDE SEQUENCE [LARGE SCALE GENOMIC DNA]</scope>
    <source>
        <strain evidence="7 8">54-13</strain>
    </source>
</reference>
<name>A0ABV4CV50_9BACT</name>
<dbReference type="PANTHER" id="PTHR43863:SF2">
    <property type="entry name" value="MALTASE-GLUCOAMYLASE"/>
    <property type="match status" value="1"/>
</dbReference>
<dbReference type="InterPro" id="IPR048395">
    <property type="entry name" value="Glyco_hydro_31_C"/>
</dbReference>
<organism evidence="7 8">
    <name type="scientific">Heminiphilus faecis</name>
    <dbReference type="NCBI Taxonomy" id="2601703"/>
    <lineage>
        <taxon>Bacteria</taxon>
        <taxon>Pseudomonadati</taxon>
        <taxon>Bacteroidota</taxon>
        <taxon>Bacteroidia</taxon>
        <taxon>Bacteroidales</taxon>
        <taxon>Muribaculaceae</taxon>
        <taxon>Heminiphilus</taxon>
    </lineage>
</organism>
<keyword evidence="2" id="KW-0326">Glycosidase</keyword>
<feature type="domain" description="Glycoside hydrolase family 31 N-terminal" evidence="4">
    <location>
        <begin position="3"/>
        <end position="161"/>
    </location>
</feature>
<evidence type="ECO:0000256" key="2">
    <source>
        <dbReference type="RuleBase" id="RU361185"/>
    </source>
</evidence>
<dbReference type="SUPFAM" id="SSF51445">
    <property type="entry name" value="(Trans)glycosidases"/>
    <property type="match status" value="1"/>
</dbReference>
<dbReference type="EMBL" id="JBCLPP010000014">
    <property type="protein sequence ID" value="MEY8245249.1"/>
    <property type="molecule type" value="Genomic_DNA"/>
</dbReference>
<comment type="similarity">
    <text evidence="1 2">Belongs to the glycosyl hydrolase 31 family.</text>
</comment>
<dbReference type="SUPFAM" id="SSF51011">
    <property type="entry name" value="Glycosyl hydrolase domain"/>
    <property type="match status" value="2"/>
</dbReference>
<dbReference type="Gene3D" id="3.20.20.80">
    <property type="entry name" value="Glycosidases"/>
    <property type="match status" value="1"/>
</dbReference>
<sequence length="789" mass="90132">MVINLEFFTPSTVRVTKVPENLKNEKESYSVTAKPQDVKFTTSRSGDNITLKSSKLKVTLNTKKGTVSFADSKGGLLLKEKNNAMFTPMLDAGVPSFNVKQSFVLDKEEPIYGLGNYENGKLSLRNFSRRLMPGNIEDGIPVIQSIKGYGLFWDNYSPTVFSDNAEGMTFDSEVGDLADYYFMYGGNADGVIAEMRTLTGTVPMFPLWTYGFWQSRERYKSQNEILEVVDKHRKLGVPIDGIIQDWQYWGNNYLWNAMEFMNPEFNKPQMMVDSIHNMNAHAIISIWSSFGPQTKPYRELDAKGLLFNFSTWPQSGIAEQWPPRMDYPSGVRVYDAYSAEARDIYWNNLKRLFDFGLDGWWMDSTEPDHFDVTSKDMDTKTALGSFRRVRGAYPLMTVGGVYDHQRATSDDKRVFILTRSGWAGQQRYGCNVWTGDVTSTWDMLRNTVPALMNFSLTGNPNCNSDIGGFFCNQYNKRSGDNSAPKNPLFQELYVRWLQMGTFTPMMRSHGADIFREIYYFGEKGEPIYDAIEEGIRLRYSLLPYIYSTSWQVTNNNDSYLRPLMMDFKADRKTWECNDEFMFGRNILVAPVLKAQYTPEKIVKADENSGWNIAGDMNNESLSTKKVDFMAPSSTAVYLPKGAKWYDFWTNELIPGGRTIEKTTTIKTIPLYIKAGSIMPFGPDVQYSTEKPWTNLEIRVYPGADGSFTLYEDENDNYNYEKGIYSTIDFKWDNKAKTLTIGKRNGEYPGMDKNRNFNIVLVSENSGAGNKPMKVTKSVNYSGNELKVKL</sequence>